<feature type="transmembrane region" description="Helical" evidence="1">
    <location>
        <begin position="76"/>
        <end position="97"/>
    </location>
</feature>
<keyword evidence="1" id="KW-1133">Transmembrane helix</keyword>
<gene>
    <name evidence="2" type="ORF">GCM10007971_11610</name>
</gene>
<evidence type="ECO:0000313" key="3">
    <source>
        <dbReference type="Proteomes" id="UP000624041"/>
    </source>
</evidence>
<dbReference type="EMBL" id="BMOS01000006">
    <property type="protein sequence ID" value="GGN54223.1"/>
    <property type="molecule type" value="Genomic_DNA"/>
</dbReference>
<keyword evidence="1" id="KW-0472">Membrane</keyword>
<evidence type="ECO:0000313" key="2">
    <source>
        <dbReference type="EMBL" id="GGN54223.1"/>
    </source>
</evidence>
<keyword evidence="3" id="KW-1185">Reference proteome</keyword>
<sequence length="202" mass="23411">MWNLILKDIRLQKNALFTLLPALFIYLFSGLSVTWVGIVFCIVIIMDVFSKDEKSSSNILWNALPYTRKEIVSSKYIGALIFTTLILLTILAGNWIIHQEFIQWEQIILVTSVVIFFTSFAFPFAYVFKIQYIVNASLVLLVLYLFTVSTFIPDLNDRIRGFVQTIIGLDDIFLQLIVILSAAVLYFLSWLLSIWLYNRKVF</sequence>
<accession>A0A918D0A4</accession>
<evidence type="ECO:0000256" key="1">
    <source>
        <dbReference type="SAM" id="Phobius"/>
    </source>
</evidence>
<reference evidence="2" key="1">
    <citation type="journal article" date="2014" name="Int. J. Syst. Evol. Microbiol.">
        <title>Complete genome sequence of Corynebacterium casei LMG S-19264T (=DSM 44701T), isolated from a smear-ripened cheese.</title>
        <authorList>
            <consortium name="US DOE Joint Genome Institute (JGI-PGF)"/>
            <person name="Walter F."/>
            <person name="Albersmeier A."/>
            <person name="Kalinowski J."/>
            <person name="Ruckert C."/>
        </authorList>
    </citation>
    <scope>NUCLEOTIDE SEQUENCE</scope>
    <source>
        <strain evidence="2">JCM 17251</strain>
    </source>
</reference>
<dbReference type="PANTHER" id="PTHR41309">
    <property type="entry name" value="MEMBRANE PROTEIN-RELATED"/>
    <property type="match status" value="1"/>
</dbReference>
<keyword evidence="1" id="KW-0812">Transmembrane</keyword>
<feature type="transmembrane region" description="Helical" evidence="1">
    <location>
        <begin position="103"/>
        <end position="125"/>
    </location>
</feature>
<name>A0A918D0A4_9BACI</name>
<protein>
    <submittedName>
        <fullName evidence="2">Permease</fullName>
    </submittedName>
</protein>
<dbReference type="InterPro" id="IPR025699">
    <property type="entry name" value="ABC2_memb-like"/>
</dbReference>
<comment type="caution">
    <text evidence="2">The sequence shown here is derived from an EMBL/GenBank/DDBJ whole genome shotgun (WGS) entry which is preliminary data.</text>
</comment>
<dbReference type="AlphaFoldDB" id="A0A918D0A4"/>
<feature type="transmembrane region" description="Helical" evidence="1">
    <location>
        <begin position="132"/>
        <end position="152"/>
    </location>
</feature>
<proteinExistence type="predicted"/>
<feature type="transmembrane region" description="Helical" evidence="1">
    <location>
        <begin position="172"/>
        <end position="197"/>
    </location>
</feature>
<dbReference type="Pfam" id="PF13346">
    <property type="entry name" value="ABC2_membrane_5"/>
    <property type="match status" value="1"/>
</dbReference>
<dbReference type="PANTHER" id="PTHR41309:SF2">
    <property type="entry name" value="MEMBRANE PROTEIN"/>
    <property type="match status" value="1"/>
</dbReference>
<organism evidence="2 3">
    <name type="scientific">Oceanobacillus indicireducens</name>
    <dbReference type="NCBI Taxonomy" id="1004261"/>
    <lineage>
        <taxon>Bacteria</taxon>
        <taxon>Bacillati</taxon>
        <taxon>Bacillota</taxon>
        <taxon>Bacilli</taxon>
        <taxon>Bacillales</taxon>
        <taxon>Bacillaceae</taxon>
        <taxon>Oceanobacillus</taxon>
    </lineage>
</organism>
<reference evidence="2" key="2">
    <citation type="submission" date="2020-09" db="EMBL/GenBank/DDBJ databases">
        <authorList>
            <person name="Sun Q."/>
            <person name="Ohkuma M."/>
        </authorList>
    </citation>
    <scope>NUCLEOTIDE SEQUENCE</scope>
    <source>
        <strain evidence="2">JCM 17251</strain>
    </source>
</reference>
<dbReference type="RefSeq" id="WP_188856406.1">
    <property type="nucleotide sequence ID" value="NZ_BMOS01000006.1"/>
</dbReference>
<dbReference type="Proteomes" id="UP000624041">
    <property type="component" value="Unassembled WGS sequence"/>
</dbReference>
<feature type="transmembrane region" description="Helical" evidence="1">
    <location>
        <begin position="20"/>
        <end position="46"/>
    </location>
</feature>